<dbReference type="GO" id="GO:0016747">
    <property type="term" value="F:acyltransferase activity, transferring groups other than amino-acyl groups"/>
    <property type="evidence" value="ECO:0007669"/>
    <property type="project" value="InterPro"/>
</dbReference>
<organism evidence="5 6">
    <name type="scientific">Akkermansia massiliensis</name>
    <dbReference type="NCBI Taxonomy" id="2927224"/>
    <lineage>
        <taxon>Bacteria</taxon>
        <taxon>Pseudomonadati</taxon>
        <taxon>Verrucomicrobiota</taxon>
        <taxon>Verrucomicrobiia</taxon>
        <taxon>Verrucomicrobiales</taxon>
        <taxon>Akkermansiaceae</taxon>
        <taxon>Akkermansia</taxon>
    </lineage>
</organism>
<keyword evidence="2" id="KW-0012">Acyltransferase</keyword>
<name>A0AAE6W372_9BACT</name>
<dbReference type="RefSeq" id="WP_102721495.1">
    <property type="nucleotide sequence ID" value="NZ_CP029701.1"/>
</dbReference>
<reference evidence="4 7" key="2">
    <citation type="submission" date="2022-03" db="EMBL/GenBank/DDBJ databases">
        <title>Taxonomic description of new species and reclassification of some bacterial strains.</title>
        <authorList>
            <person name="Ndongo S."/>
        </authorList>
    </citation>
    <scope>NUCLEOTIDE SEQUENCE [LARGE SCALE GENOMIC DNA]</scope>
    <source>
        <strain evidence="4 7">Marseille-P6666</strain>
    </source>
</reference>
<dbReference type="CDD" id="cd04301">
    <property type="entry name" value="NAT_SF"/>
    <property type="match status" value="1"/>
</dbReference>
<dbReference type="InterPro" id="IPR000182">
    <property type="entry name" value="GNAT_dom"/>
</dbReference>
<protein>
    <submittedName>
        <fullName evidence="4 5">N-acetyltransferase</fullName>
    </submittedName>
</protein>
<evidence type="ECO:0000256" key="1">
    <source>
        <dbReference type="ARBA" id="ARBA00022679"/>
    </source>
</evidence>
<dbReference type="InterPro" id="IPR016181">
    <property type="entry name" value="Acyl_CoA_acyltransferase"/>
</dbReference>
<evidence type="ECO:0000256" key="2">
    <source>
        <dbReference type="ARBA" id="ARBA00023315"/>
    </source>
</evidence>
<dbReference type="SUPFAM" id="SSF55729">
    <property type="entry name" value="Acyl-CoA N-acyltransferases (Nat)"/>
    <property type="match status" value="1"/>
</dbReference>
<dbReference type="Pfam" id="PF00583">
    <property type="entry name" value="Acetyltransf_1"/>
    <property type="match status" value="1"/>
</dbReference>
<dbReference type="AlphaFoldDB" id="A0AAE6W372"/>
<dbReference type="Gene3D" id="3.40.630.30">
    <property type="match status" value="1"/>
</dbReference>
<dbReference type="GeneID" id="84023451"/>
<evidence type="ECO:0000313" key="7">
    <source>
        <dbReference type="Proteomes" id="UP001202031"/>
    </source>
</evidence>
<keyword evidence="1" id="KW-0808">Transferase</keyword>
<dbReference type="PROSITE" id="PS51186">
    <property type="entry name" value="GNAT"/>
    <property type="match status" value="1"/>
</dbReference>
<dbReference type="EMBL" id="JAMGSI010000001">
    <property type="protein sequence ID" value="MCL6656919.1"/>
    <property type="molecule type" value="Genomic_DNA"/>
</dbReference>
<feature type="domain" description="N-acetyltransferase" evidence="3">
    <location>
        <begin position="2"/>
        <end position="161"/>
    </location>
</feature>
<proteinExistence type="predicted"/>
<dbReference type="Proteomes" id="UP001202031">
    <property type="component" value="Unassembled WGS sequence"/>
</dbReference>
<evidence type="ECO:0000313" key="5">
    <source>
        <dbReference type="EMBL" id="QHV64182.1"/>
    </source>
</evidence>
<accession>A0AAE6W372</accession>
<evidence type="ECO:0000313" key="6">
    <source>
        <dbReference type="Proteomes" id="UP000642553"/>
    </source>
</evidence>
<dbReference type="EMBL" id="CP029701">
    <property type="protein sequence ID" value="QHV64182.1"/>
    <property type="molecule type" value="Genomic_DNA"/>
</dbReference>
<evidence type="ECO:0000313" key="4">
    <source>
        <dbReference type="EMBL" id="MCL6656919.1"/>
    </source>
</evidence>
<dbReference type="Proteomes" id="UP000642553">
    <property type="component" value="Chromosome"/>
</dbReference>
<gene>
    <name evidence="5" type="ORF">DMI76_12805</name>
    <name evidence="4" type="ORF">M8N44_06240</name>
</gene>
<sequence>MPTLRQAAKDDIMLIHELALQAFPATYRDLLSQEQMDFMMDWMYSPANLEKQMEEGHVYFIASHQGEDCGYLSVQPEGPGVFHLQKIYVLPGFQGLHIGSYLFRQAVSYIRSIHPEPCLMRLNVNRYNTRAVEFYRRMGMRELERGDFHIGHGYYMTDYIMGLDIA</sequence>
<dbReference type="PANTHER" id="PTHR43800:SF1">
    <property type="entry name" value="PEPTIDYL-LYSINE N-ACETYLTRANSFERASE YJAB"/>
    <property type="match status" value="1"/>
</dbReference>
<reference evidence="5" key="1">
    <citation type="submission" date="2018-05" db="EMBL/GenBank/DDBJ databases">
        <title>Complete genome sequnece of Akkermansia muciniphila EB-AMDK-40.</title>
        <authorList>
            <person name="Nam Y.-D."/>
            <person name="Chung W.-H."/>
            <person name="Park Y.S."/>
            <person name="Kang J."/>
        </authorList>
    </citation>
    <scope>NUCLEOTIDE SEQUENCE</scope>
    <source>
        <strain evidence="5">EB-AMDK-40</strain>
    </source>
</reference>
<dbReference type="PANTHER" id="PTHR43800">
    <property type="entry name" value="PEPTIDYL-LYSINE N-ACETYLTRANSFERASE YJAB"/>
    <property type="match status" value="1"/>
</dbReference>
<evidence type="ECO:0000259" key="3">
    <source>
        <dbReference type="PROSITE" id="PS51186"/>
    </source>
</evidence>
<keyword evidence="7" id="KW-1185">Reference proteome</keyword>